<keyword evidence="5" id="KW-0133">Cell shape</keyword>
<proteinExistence type="inferred from homology"/>
<keyword evidence="4 8" id="KW-0812">Transmembrane</keyword>
<comment type="subcellular location">
    <subcellularLocation>
        <location evidence="1">Cell membrane</location>
        <topology evidence="1">Multi-pass membrane protein</topology>
    </subcellularLocation>
</comment>
<organism evidence="9 10">
    <name type="scientific">Isobaculum melis</name>
    <dbReference type="NCBI Taxonomy" id="142588"/>
    <lineage>
        <taxon>Bacteria</taxon>
        <taxon>Bacillati</taxon>
        <taxon>Bacillota</taxon>
        <taxon>Bacilli</taxon>
        <taxon>Lactobacillales</taxon>
        <taxon>Carnobacteriaceae</taxon>
        <taxon>Isobaculum</taxon>
    </lineage>
</organism>
<dbReference type="InterPro" id="IPR007227">
    <property type="entry name" value="Cell_shape_determining_MreD"/>
</dbReference>
<name>A0A1H9RIK1_9LACT</name>
<dbReference type="STRING" id="142588.SAMN04488559_10420"/>
<evidence type="ECO:0000256" key="3">
    <source>
        <dbReference type="ARBA" id="ARBA00022475"/>
    </source>
</evidence>
<evidence type="ECO:0000256" key="8">
    <source>
        <dbReference type="SAM" id="Phobius"/>
    </source>
</evidence>
<keyword evidence="6 8" id="KW-1133">Transmembrane helix</keyword>
<evidence type="ECO:0000313" key="10">
    <source>
        <dbReference type="Proteomes" id="UP000198948"/>
    </source>
</evidence>
<dbReference type="NCBIfam" id="TIGR03426">
    <property type="entry name" value="shape_MreD"/>
    <property type="match status" value="1"/>
</dbReference>
<feature type="transmembrane region" description="Helical" evidence="8">
    <location>
        <begin position="35"/>
        <end position="55"/>
    </location>
</feature>
<dbReference type="GO" id="GO:0005886">
    <property type="term" value="C:plasma membrane"/>
    <property type="evidence" value="ECO:0007669"/>
    <property type="project" value="UniProtKB-SubCell"/>
</dbReference>
<dbReference type="OrthoDB" id="2148512at2"/>
<evidence type="ECO:0000256" key="2">
    <source>
        <dbReference type="ARBA" id="ARBA00007776"/>
    </source>
</evidence>
<evidence type="ECO:0000256" key="5">
    <source>
        <dbReference type="ARBA" id="ARBA00022960"/>
    </source>
</evidence>
<dbReference type="EMBL" id="FOHA01000004">
    <property type="protein sequence ID" value="SER71853.1"/>
    <property type="molecule type" value="Genomic_DNA"/>
</dbReference>
<dbReference type="AlphaFoldDB" id="A0A1H9RIK1"/>
<evidence type="ECO:0000256" key="6">
    <source>
        <dbReference type="ARBA" id="ARBA00022989"/>
    </source>
</evidence>
<keyword evidence="10" id="KW-1185">Reference proteome</keyword>
<keyword evidence="3" id="KW-1003">Cell membrane</keyword>
<evidence type="ECO:0000256" key="7">
    <source>
        <dbReference type="ARBA" id="ARBA00023136"/>
    </source>
</evidence>
<evidence type="ECO:0000256" key="4">
    <source>
        <dbReference type="ARBA" id="ARBA00022692"/>
    </source>
</evidence>
<accession>A0A1H9RIK1</accession>
<dbReference type="GO" id="GO:0008360">
    <property type="term" value="P:regulation of cell shape"/>
    <property type="evidence" value="ECO:0007669"/>
    <property type="project" value="UniProtKB-KW"/>
</dbReference>
<feature type="transmembrane region" description="Helical" evidence="8">
    <location>
        <begin position="62"/>
        <end position="92"/>
    </location>
</feature>
<comment type="similarity">
    <text evidence="2">Belongs to the MreD family.</text>
</comment>
<evidence type="ECO:0000313" key="9">
    <source>
        <dbReference type="EMBL" id="SER71853.1"/>
    </source>
</evidence>
<dbReference type="Pfam" id="PF04093">
    <property type="entry name" value="MreD"/>
    <property type="match status" value="1"/>
</dbReference>
<protein>
    <submittedName>
        <fullName evidence="9">Rod shape-determining protein MreD</fullName>
    </submittedName>
</protein>
<sequence>MKQIWKKLAIPFLLILFFLLDGIFSEAFSSTLHTADYYMTPRLIVILLAMLAFFLPRRQMMIYAILFGLFYDIYYTDILGLHIALFPVIVYINEKMKNLLSASAFVIGMMLIINISLLESGLYLFYRTVPRFSLNMDVSQFLSVRLGPTLMLNIVLFIILYYPIRKMIDKTTQHTARNF</sequence>
<dbReference type="Proteomes" id="UP000198948">
    <property type="component" value="Unassembled WGS sequence"/>
</dbReference>
<gene>
    <name evidence="9" type="ORF">SAMN04488559_10420</name>
</gene>
<reference evidence="9 10" key="1">
    <citation type="submission" date="2016-10" db="EMBL/GenBank/DDBJ databases">
        <authorList>
            <person name="de Groot N.N."/>
        </authorList>
    </citation>
    <scope>NUCLEOTIDE SEQUENCE [LARGE SCALE GENOMIC DNA]</scope>
    <source>
        <strain evidence="9 10">DSM 13760</strain>
    </source>
</reference>
<feature type="transmembrane region" description="Helical" evidence="8">
    <location>
        <begin position="104"/>
        <end position="126"/>
    </location>
</feature>
<evidence type="ECO:0000256" key="1">
    <source>
        <dbReference type="ARBA" id="ARBA00004651"/>
    </source>
</evidence>
<keyword evidence="7 8" id="KW-0472">Membrane</keyword>
<feature type="transmembrane region" description="Helical" evidence="8">
    <location>
        <begin position="146"/>
        <end position="164"/>
    </location>
</feature>
<dbReference type="RefSeq" id="WP_092650760.1">
    <property type="nucleotide sequence ID" value="NZ_FOHA01000004.1"/>
</dbReference>